<comment type="caution">
    <text evidence="3">The sequence shown here is derived from an EMBL/GenBank/DDBJ whole genome shotgun (WGS) entry which is preliminary data.</text>
</comment>
<gene>
    <name evidence="3" type="ORF">F2P47_09880</name>
</gene>
<dbReference type="InterPro" id="IPR041726">
    <property type="entry name" value="ACAD10_11_N"/>
</dbReference>
<feature type="domain" description="Aminoglycoside phosphotransferase" evidence="2">
    <location>
        <begin position="48"/>
        <end position="270"/>
    </location>
</feature>
<dbReference type="EMBL" id="WESC01000008">
    <property type="protein sequence ID" value="KAB7739817.1"/>
    <property type="molecule type" value="Genomic_DNA"/>
</dbReference>
<evidence type="ECO:0000259" key="2">
    <source>
        <dbReference type="Pfam" id="PF01636"/>
    </source>
</evidence>
<proteinExistence type="predicted"/>
<reference evidence="3 4" key="1">
    <citation type="submission" date="2019-09" db="EMBL/GenBank/DDBJ databases">
        <title>Parvibaculum sedimenti sp. nov., isolated from sediment.</title>
        <authorList>
            <person name="Wang Y."/>
        </authorList>
    </citation>
    <scope>NUCLEOTIDE SEQUENCE [LARGE SCALE GENOMIC DNA]</scope>
    <source>
        <strain evidence="3 4">HXT-9</strain>
    </source>
</reference>
<dbReference type="PANTHER" id="PTHR47829">
    <property type="entry name" value="HYDROLASE, PUTATIVE (AFU_ORTHOLOGUE AFUA_1G12880)-RELATED"/>
    <property type="match status" value="1"/>
</dbReference>
<feature type="compositionally biased region" description="Polar residues" evidence="1">
    <location>
        <begin position="1"/>
        <end position="17"/>
    </location>
</feature>
<dbReference type="Gene3D" id="3.90.1200.10">
    <property type="match status" value="1"/>
</dbReference>
<dbReference type="InterPro" id="IPR052898">
    <property type="entry name" value="ACAD10-like"/>
</dbReference>
<evidence type="ECO:0000256" key="1">
    <source>
        <dbReference type="SAM" id="MobiDB-lite"/>
    </source>
</evidence>
<dbReference type="InterPro" id="IPR002575">
    <property type="entry name" value="Aminoglycoside_PTrfase"/>
</dbReference>
<protein>
    <submittedName>
        <fullName evidence="3">Phosphotransferase</fullName>
    </submittedName>
</protein>
<dbReference type="Proteomes" id="UP000468901">
    <property type="component" value="Unassembled WGS sequence"/>
</dbReference>
<dbReference type="SUPFAM" id="SSF56112">
    <property type="entry name" value="Protein kinase-like (PK-like)"/>
    <property type="match status" value="1"/>
</dbReference>
<organism evidence="3 4">
    <name type="scientific">Parvibaculum sedimenti</name>
    <dbReference type="NCBI Taxonomy" id="2608632"/>
    <lineage>
        <taxon>Bacteria</taxon>
        <taxon>Pseudomonadati</taxon>
        <taxon>Pseudomonadota</taxon>
        <taxon>Alphaproteobacteria</taxon>
        <taxon>Hyphomicrobiales</taxon>
        <taxon>Parvibaculaceae</taxon>
        <taxon>Parvibaculum</taxon>
    </lineage>
</organism>
<sequence>MSNGTPTEASRQDQFSGTKDVVESHRFDAASLEAYMREHVEGFTGPLEVRQFKGGQSNPTYQLVTPNRKYVLRRKPPGKLLPSAHAVDREYKVITALHSVGFPAPRTYCLCEDDSVIGTAFYIMDMVEGRVLWEPLLPGQDPATRWKIYDSLNETMARLHTVDYEAIGLGDFGKPGNYFMRQISRWSKQYVASETETITEMNRLMEWLPENVPTDDSTSIVHGDYRLDNTILHPTEPKVIAVLDWELSTLGHPIGDFTYSCMQWVMPGQGTGGGTGSIASADLKSLGIPTLDEYIKMYCERTNRSGIDNLDFYFAYNFFRLAGILQGIAGRVRDGTASSEHAKTMSQNVRPLAVEAWKYAQRAGAK</sequence>
<dbReference type="GO" id="GO:0016740">
    <property type="term" value="F:transferase activity"/>
    <property type="evidence" value="ECO:0007669"/>
    <property type="project" value="UniProtKB-KW"/>
</dbReference>
<dbReference type="RefSeq" id="WP_152216198.1">
    <property type="nucleotide sequence ID" value="NZ_JBAQYD010000001.1"/>
</dbReference>
<dbReference type="PANTHER" id="PTHR47829:SF3">
    <property type="entry name" value="AMINOGLYCOSIDE PHOSPHOTRANSFERASE DOMAIN-CONTAINING PROTEIN"/>
    <property type="match status" value="1"/>
</dbReference>
<feature type="region of interest" description="Disordered" evidence="1">
    <location>
        <begin position="1"/>
        <end position="21"/>
    </location>
</feature>
<dbReference type="AlphaFoldDB" id="A0A6N6VHK8"/>
<keyword evidence="3" id="KW-0808">Transferase</keyword>
<evidence type="ECO:0000313" key="3">
    <source>
        <dbReference type="EMBL" id="KAB7739817.1"/>
    </source>
</evidence>
<dbReference type="Pfam" id="PF01636">
    <property type="entry name" value="APH"/>
    <property type="match status" value="1"/>
</dbReference>
<dbReference type="Gene3D" id="3.30.200.20">
    <property type="entry name" value="Phosphorylase Kinase, domain 1"/>
    <property type="match status" value="1"/>
</dbReference>
<dbReference type="CDD" id="cd05154">
    <property type="entry name" value="ACAD10_11_N-like"/>
    <property type="match status" value="1"/>
</dbReference>
<name>A0A6N6VHK8_9HYPH</name>
<keyword evidence="4" id="KW-1185">Reference proteome</keyword>
<dbReference type="InterPro" id="IPR011009">
    <property type="entry name" value="Kinase-like_dom_sf"/>
</dbReference>
<evidence type="ECO:0000313" key="4">
    <source>
        <dbReference type="Proteomes" id="UP000468901"/>
    </source>
</evidence>
<accession>A0A6N6VHK8</accession>